<dbReference type="EMBL" id="AP024485">
    <property type="protein sequence ID" value="BCS88024.1"/>
    <property type="molecule type" value="Genomic_DNA"/>
</dbReference>
<dbReference type="Proteomes" id="UP001053296">
    <property type="component" value="Chromosome"/>
</dbReference>
<evidence type="ECO:0000313" key="1">
    <source>
        <dbReference type="EMBL" id="BCS88024.1"/>
    </source>
</evidence>
<accession>A0ABM7P5G2</accession>
<organism evidence="1 2">
    <name type="scientific">Pseudodesulfovibrio sediminis</name>
    <dbReference type="NCBI Taxonomy" id="2810563"/>
    <lineage>
        <taxon>Bacteria</taxon>
        <taxon>Pseudomonadati</taxon>
        <taxon>Thermodesulfobacteriota</taxon>
        <taxon>Desulfovibrionia</taxon>
        <taxon>Desulfovibrionales</taxon>
        <taxon>Desulfovibrionaceae</taxon>
    </lineage>
</organism>
<sequence>MKSISTQYGPLTPQHTSDDLRQREILPVEYYPSGAIKSIPLEKQTIIETPVGTIPSELVSFHENGVINRIFPLNGKLSGYWSQEDEFELAESITIPTPIGRITAKLLSISFHENSAIRSFTLWPGETVSTPTAKGPIATRIGVSFTPEGVISSLEPANPISVQTVAGEITAFDPDAIGVNGDYNSLGFNTNEEVIRVTTTLTKLTAIHPDGRTSIFTPEYRESWCGDTEEEVVPMMVRFLDDSVKVQTNPDLPAVTIPRKGAAFFTEPYLPQLAQPFGQLKCSV</sequence>
<reference evidence="1" key="1">
    <citation type="journal article" date="2022" name="Arch. Microbiol.">
        <title>Pseudodesulfovibrio sediminis sp. nov., a mesophilic and neutrophilic sulfate-reducing bacterium isolated from sediment of a brackish lake.</title>
        <authorList>
            <person name="Takahashi A."/>
            <person name="Kojima H."/>
            <person name="Watanabe M."/>
            <person name="Fukui M."/>
        </authorList>
    </citation>
    <scope>NUCLEOTIDE SEQUENCE</scope>
    <source>
        <strain evidence="1">SF6</strain>
    </source>
</reference>
<name>A0ABM7P5G2_9BACT</name>
<keyword evidence="2" id="KW-1185">Reference proteome</keyword>
<dbReference type="RefSeq" id="WP_229595278.1">
    <property type="nucleotide sequence ID" value="NZ_AP024485.1"/>
</dbReference>
<proteinExistence type="predicted"/>
<protein>
    <submittedName>
        <fullName evidence="1">Uncharacterized protein</fullName>
    </submittedName>
</protein>
<gene>
    <name evidence="1" type="ORF">PSDVSF_12660</name>
</gene>
<evidence type="ECO:0000313" key="2">
    <source>
        <dbReference type="Proteomes" id="UP001053296"/>
    </source>
</evidence>